<feature type="transmembrane region" description="Helical" evidence="2">
    <location>
        <begin position="117"/>
        <end position="138"/>
    </location>
</feature>
<evidence type="ECO:0000313" key="3">
    <source>
        <dbReference type="EMBL" id="CAE4569778.1"/>
    </source>
</evidence>
<feature type="transmembrane region" description="Helical" evidence="2">
    <location>
        <begin position="256"/>
        <end position="276"/>
    </location>
</feature>
<proteinExistence type="predicted"/>
<feature type="compositionally biased region" description="Basic and acidic residues" evidence="1">
    <location>
        <begin position="1"/>
        <end position="11"/>
    </location>
</feature>
<evidence type="ECO:0000256" key="1">
    <source>
        <dbReference type="SAM" id="MobiDB-lite"/>
    </source>
</evidence>
<feature type="transmembrane region" description="Helical" evidence="2">
    <location>
        <begin position="453"/>
        <end position="474"/>
    </location>
</feature>
<feature type="transmembrane region" description="Helical" evidence="2">
    <location>
        <begin position="312"/>
        <end position="335"/>
    </location>
</feature>
<gene>
    <name evidence="3" type="ORF">AMON00008_LOCUS9397</name>
</gene>
<keyword evidence="2" id="KW-1133">Transmembrane helix</keyword>
<feature type="transmembrane region" description="Helical" evidence="2">
    <location>
        <begin position="410"/>
        <end position="433"/>
    </location>
</feature>
<keyword evidence="2" id="KW-0472">Membrane</keyword>
<protein>
    <submittedName>
        <fullName evidence="3">Uncharacterized protein</fullName>
    </submittedName>
</protein>
<feature type="transmembrane region" description="Helical" evidence="2">
    <location>
        <begin position="215"/>
        <end position="235"/>
    </location>
</feature>
<feature type="region of interest" description="Disordered" evidence="1">
    <location>
        <begin position="1"/>
        <end position="34"/>
    </location>
</feature>
<evidence type="ECO:0000256" key="2">
    <source>
        <dbReference type="SAM" id="Phobius"/>
    </source>
</evidence>
<accession>A0A7S4Q233</accession>
<feature type="transmembrane region" description="Helical" evidence="2">
    <location>
        <begin position="495"/>
        <end position="518"/>
    </location>
</feature>
<dbReference type="AlphaFoldDB" id="A0A7S4Q233"/>
<feature type="transmembrane region" description="Helical" evidence="2">
    <location>
        <begin position="185"/>
        <end position="209"/>
    </location>
</feature>
<reference evidence="3" key="1">
    <citation type="submission" date="2021-01" db="EMBL/GenBank/DDBJ databases">
        <authorList>
            <person name="Corre E."/>
            <person name="Pelletier E."/>
            <person name="Niang G."/>
            <person name="Scheremetjew M."/>
            <person name="Finn R."/>
            <person name="Kale V."/>
            <person name="Holt S."/>
            <person name="Cochrane G."/>
            <person name="Meng A."/>
            <person name="Brown T."/>
            <person name="Cohen L."/>
        </authorList>
    </citation>
    <scope>NUCLEOTIDE SEQUENCE</scope>
    <source>
        <strain evidence="3">CCMP3105</strain>
    </source>
</reference>
<feature type="transmembrane region" description="Helical" evidence="2">
    <location>
        <begin position="150"/>
        <end position="173"/>
    </location>
</feature>
<sequence length="523" mass="56884">MPRLDDHDKPRMCAGDDGDTVPQAVATKPEDVPLGHDAESARHKTTWGHGPFKAKPSLAQEAAKASVRSLGSAWRKSDAITVEMTAPDRESVAKALAPKGRPRKFSMLRVAADTAKIDALAVAMAVVSTVPSLCILVPPCFMPETKASHVILAAFVYNIPAVLGMTQIGCLLLDYKDCVENRRAVAVIYGIRLAGSLCVALGVRSALLFSSLPPLSKFLVDVALCTLLPTLDFYGSMLVMTPGSWRERLMSCVRQMVIFVYVAGFAGICIVNYLVIPGTVAESYLGFITQGERMILCVLKNLALEYVACGGAGWLVAVTVHFEVDTQLAIAFAIVAAESVQAPLQQIGASWVLFLANMVIFYRIRADETTDEIEAMPLLWRWAYKAMTFVSGCAKLYPHHLLVGNALNNICIAISQTSAYLWVAMSTSLLILAGGEHGLGVEAHFLPHGRHSLWWMALMWASTIVQDVVTLAVIQVKGIKTRLLVDEYAGTGARLLLHAVFLSSNSWIFLLVATFGWYRSLSR</sequence>
<name>A0A7S4Q233_9DINO</name>
<dbReference type="EMBL" id="HBNR01014496">
    <property type="protein sequence ID" value="CAE4569778.1"/>
    <property type="molecule type" value="Transcribed_RNA"/>
</dbReference>
<keyword evidence="2" id="KW-0812">Transmembrane</keyword>
<organism evidence="3">
    <name type="scientific">Alexandrium monilatum</name>
    <dbReference type="NCBI Taxonomy" id="311494"/>
    <lineage>
        <taxon>Eukaryota</taxon>
        <taxon>Sar</taxon>
        <taxon>Alveolata</taxon>
        <taxon>Dinophyceae</taxon>
        <taxon>Gonyaulacales</taxon>
        <taxon>Pyrocystaceae</taxon>
        <taxon>Alexandrium</taxon>
    </lineage>
</organism>